<name>A0AAU9J1F0_9CILI</name>
<feature type="compositionally biased region" description="Basic and acidic residues" evidence="5">
    <location>
        <begin position="23"/>
        <end position="32"/>
    </location>
</feature>
<evidence type="ECO:0000313" key="8">
    <source>
        <dbReference type="EMBL" id="CAG9314439.1"/>
    </source>
</evidence>
<feature type="transmembrane region" description="Helical" evidence="6">
    <location>
        <begin position="267"/>
        <end position="287"/>
    </location>
</feature>
<evidence type="ECO:0000259" key="7">
    <source>
        <dbReference type="Pfam" id="PF01490"/>
    </source>
</evidence>
<feature type="transmembrane region" description="Helical" evidence="6">
    <location>
        <begin position="406"/>
        <end position="433"/>
    </location>
</feature>
<keyword evidence="2 6" id="KW-0812">Transmembrane</keyword>
<organism evidence="8 9">
    <name type="scientific">Blepharisma stoltei</name>
    <dbReference type="NCBI Taxonomy" id="1481888"/>
    <lineage>
        <taxon>Eukaryota</taxon>
        <taxon>Sar</taxon>
        <taxon>Alveolata</taxon>
        <taxon>Ciliophora</taxon>
        <taxon>Postciliodesmatophora</taxon>
        <taxon>Heterotrichea</taxon>
        <taxon>Heterotrichida</taxon>
        <taxon>Blepharismidae</taxon>
        <taxon>Blepharisma</taxon>
    </lineage>
</organism>
<accession>A0AAU9J1F0</accession>
<dbReference type="Pfam" id="PF01490">
    <property type="entry name" value="Aa_trans"/>
    <property type="match status" value="1"/>
</dbReference>
<comment type="subcellular location">
    <subcellularLocation>
        <location evidence="1">Membrane</location>
        <topology evidence="1">Multi-pass membrane protein</topology>
    </subcellularLocation>
</comment>
<feature type="transmembrane region" description="Helical" evidence="6">
    <location>
        <begin position="349"/>
        <end position="368"/>
    </location>
</feature>
<evidence type="ECO:0000256" key="2">
    <source>
        <dbReference type="ARBA" id="ARBA00022692"/>
    </source>
</evidence>
<dbReference type="EMBL" id="CAJZBQ010000012">
    <property type="protein sequence ID" value="CAG9314439.1"/>
    <property type="molecule type" value="Genomic_DNA"/>
</dbReference>
<dbReference type="Proteomes" id="UP001162131">
    <property type="component" value="Unassembled WGS sequence"/>
</dbReference>
<reference evidence="8" key="1">
    <citation type="submission" date="2021-09" db="EMBL/GenBank/DDBJ databases">
        <authorList>
            <consortium name="AG Swart"/>
            <person name="Singh M."/>
            <person name="Singh A."/>
            <person name="Seah K."/>
            <person name="Emmerich C."/>
        </authorList>
    </citation>
    <scope>NUCLEOTIDE SEQUENCE</scope>
    <source>
        <strain evidence="8">ATCC30299</strain>
    </source>
</reference>
<feature type="transmembrane region" description="Helical" evidence="6">
    <location>
        <begin position="117"/>
        <end position="140"/>
    </location>
</feature>
<feature type="region of interest" description="Disordered" evidence="5">
    <location>
        <begin position="1"/>
        <end position="32"/>
    </location>
</feature>
<evidence type="ECO:0000313" key="9">
    <source>
        <dbReference type="Proteomes" id="UP001162131"/>
    </source>
</evidence>
<dbReference type="PANTHER" id="PTHR22950:SF702">
    <property type="entry name" value="AMINO ACID TRANSPORTER PROTEIN"/>
    <property type="match status" value="1"/>
</dbReference>
<keyword evidence="4 6" id="KW-0472">Membrane</keyword>
<feature type="transmembrane region" description="Helical" evidence="6">
    <location>
        <begin position="160"/>
        <end position="179"/>
    </location>
</feature>
<feature type="domain" description="Amino acid transporter transmembrane" evidence="7">
    <location>
        <begin position="41"/>
        <end position="428"/>
    </location>
</feature>
<dbReference type="PANTHER" id="PTHR22950">
    <property type="entry name" value="AMINO ACID TRANSPORTER"/>
    <property type="match status" value="1"/>
</dbReference>
<feature type="transmembrane region" description="Helical" evidence="6">
    <location>
        <begin position="73"/>
        <end position="96"/>
    </location>
</feature>
<dbReference type="AlphaFoldDB" id="A0AAU9J1F0"/>
<gene>
    <name evidence="8" type="ORF">BSTOLATCC_MIC11446</name>
</gene>
<feature type="transmembrane region" description="Helical" evidence="6">
    <location>
        <begin position="229"/>
        <end position="246"/>
    </location>
</feature>
<feature type="transmembrane region" description="Helical" evidence="6">
    <location>
        <begin position="48"/>
        <end position="67"/>
    </location>
</feature>
<protein>
    <recommendedName>
        <fullName evidence="7">Amino acid transporter transmembrane domain-containing protein</fullName>
    </recommendedName>
</protein>
<evidence type="ECO:0000256" key="3">
    <source>
        <dbReference type="ARBA" id="ARBA00022989"/>
    </source>
</evidence>
<keyword evidence="3 6" id="KW-1133">Transmembrane helix</keyword>
<dbReference type="InterPro" id="IPR013057">
    <property type="entry name" value="AA_transpt_TM"/>
</dbReference>
<feature type="transmembrane region" description="Helical" evidence="6">
    <location>
        <begin position="307"/>
        <end position="328"/>
    </location>
</feature>
<sequence length="435" mass="48342">MGDTSVGSYDSSREVPLQSLNEDGSRKDRSWTDRVVGKMEPGSMRGSIFALISTAIGAGCLTIPLIFKWLGITLGLLMILLGAFSSYYGLIGIALAADKHKNYNYPNLVRTILGKRWGMIMDVTIILYVYGTLIGYQIMIGEFVPSIAKSFDIHTSPEETRIVIMCASCVLIMIPLGLLKNLSSFRFVSMLSAFTLVYITLLLICEFYLFERHNNYGKVEYFDMNVNIFSGYAFCLYSFTCHTNIAQVQGELRYSNLRRIKKVSFRTIFSVMVPYIFLGLFGYLSVLNKTPTLIIMRHTPDDISNDTPMVISRILMSITLIFAVPINIPPCRTTIIKNLLKKENPSTQLHVTVTLVLLLTTLAIAIVYPAITVLFGFLGGFCCGIIVLILPALLRCNIMGYEPRSWQFIVIVGGFTFLFLVGSISAVLSLAGIGG</sequence>
<evidence type="ECO:0000256" key="4">
    <source>
        <dbReference type="ARBA" id="ARBA00023136"/>
    </source>
</evidence>
<evidence type="ECO:0000256" key="6">
    <source>
        <dbReference type="SAM" id="Phobius"/>
    </source>
</evidence>
<dbReference type="GO" id="GO:0015179">
    <property type="term" value="F:L-amino acid transmembrane transporter activity"/>
    <property type="evidence" value="ECO:0007669"/>
    <property type="project" value="TreeGrafter"/>
</dbReference>
<evidence type="ECO:0000256" key="1">
    <source>
        <dbReference type="ARBA" id="ARBA00004141"/>
    </source>
</evidence>
<feature type="transmembrane region" description="Helical" evidence="6">
    <location>
        <begin position="374"/>
        <end position="394"/>
    </location>
</feature>
<keyword evidence="9" id="KW-1185">Reference proteome</keyword>
<feature type="compositionally biased region" description="Polar residues" evidence="5">
    <location>
        <begin position="1"/>
        <end position="10"/>
    </location>
</feature>
<dbReference type="GO" id="GO:0016020">
    <property type="term" value="C:membrane"/>
    <property type="evidence" value="ECO:0007669"/>
    <property type="project" value="UniProtKB-SubCell"/>
</dbReference>
<feature type="transmembrane region" description="Helical" evidence="6">
    <location>
        <begin position="191"/>
        <end position="209"/>
    </location>
</feature>
<evidence type="ECO:0000256" key="5">
    <source>
        <dbReference type="SAM" id="MobiDB-lite"/>
    </source>
</evidence>
<proteinExistence type="predicted"/>
<comment type="caution">
    <text evidence="8">The sequence shown here is derived from an EMBL/GenBank/DDBJ whole genome shotgun (WGS) entry which is preliminary data.</text>
</comment>